<name>A0ABW7WXK4_9NOCA</name>
<keyword evidence="8" id="KW-1185">Reference proteome</keyword>
<dbReference type="PANTHER" id="PTHR37817">
    <property type="entry name" value="N-ACETYLTRANSFERASE EIS"/>
    <property type="match status" value="1"/>
</dbReference>
<reference evidence="7 8" key="1">
    <citation type="submission" date="2024-10" db="EMBL/GenBank/DDBJ databases">
        <title>The Natural Products Discovery Center: Release of the First 8490 Sequenced Strains for Exploring Actinobacteria Biosynthetic Diversity.</title>
        <authorList>
            <person name="Kalkreuter E."/>
            <person name="Kautsar S.A."/>
            <person name="Yang D."/>
            <person name="Bader C.D."/>
            <person name="Teijaro C.N."/>
            <person name="Fluegel L."/>
            <person name="Davis C.M."/>
            <person name="Simpson J.R."/>
            <person name="Lauterbach L."/>
            <person name="Steele A.D."/>
            <person name="Gui C."/>
            <person name="Meng S."/>
            <person name="Li G."/>
            <person name="Viehrig K."/>
            <person name="Ye F."/>
            <person name="Su P."/>
            <person name="Kiefer A.F."/>
            <person name="Nichols A."/>
            <person name="Cepeda A.J."/>
            <person name="Yan W."/>
            <person name="Fan B."/>
            <person name="Jiang Y."/>
            <person name="Adhikari A."/>
            <person name="Zheng C.-J."/>
            <person name="Schuster L."/>
            <person name="Cowan T.M."/>
            <person name="Smanski M.J."/>
            <person name="Chevrette M.G."/>
            <person name="De Carvalho L.P.S."/>
            <person name="Shen B."/>
        </authorList>
    </citation>
    <scope>NUCLEOTIDE SEQUENCE [LARGE SCALE GENOMIC DNA]</scope>
    <source>
        <strain evidence="7 8">NPDC019275</strain>
    </source>
</reference>
<dbReference type="Pfam" id="PF13527">
    <property type="entry name" value="Acetyltransf_9"/>
    <property type="match status" value="1"/>
</dbReference>
<keyword evidence="3 5" id="KW-0808">Transferase</keyword>
<dbReference type="InterPro" id="IPR022902">
    <property type="entry name" value="NAcTrfase_Eis"/>
</dbReference>
<dbReference type="InterPro" id="IPR036527">
    <property type="entry name" value="SCP2_sterol-bd_dom_sf"/>
</dbReference>
<dbReference type="Gene3D" id="3.30.1050.10">
    <property type="entry name" value="SCP2 sterol-binding domain"/>
    <property type="match status" value="1"/>
</dbReference>
<gene>
    <name evidence="7" type="ORF">ACH49W_09305</name>
</gene>
<dbReference type="Pfam" id="PF13530">
    <property type="entry name" value="SCP2_2"/>
    <property type="match status" value="1"/>
</dbReference>
<keyword evidence="2" id="KW-1036">Host cytoplasmic vesicle</keyword>
<feature type="active site" description="Proton donor" evidence="5">
    <location>
        <position position="126"/>
    </location>
</feature>
<dbReference type="SUPFAM" id="SSF55718">
    <property type="entry name" value="SCP-like"/>
    <property type="match status" value="1"/>
</dbReference>
<dbReference type="InterPro" id="IPR016181">
    <property type="entry name" value="Acyl_CoA_acyltransferase"/>
</dbReference>
<dbReference type="PANTHER" id="PTHR37817:SF1">
    <property type="entry name" value="N-ACETYLTRANSFERASE EIS"/>
    <property type="match status" value="1"/>
</dbReference>
<feature type="binding site" evidence="5">
    <location>
        <begin position="85"/>
        <end position="87"/>
    </location>
    <ligand>
        <name>acetyl-CoA</name>
        <dbReference type="ChEBI" id="CHEBI:57288"/>
    </ligand>
</feature>
<dbReference type="NCBIfam" id="NF002367">
    <property type="entry name" value="PRK01346.1-4"/>
    <property type="match status" value="1"/>
</dbReference>
<evidence type="ECO:0000256" key="4">
    <source>
        <dbReference type="ARBA" id="ARBA00023315"/>
    </source>
</evidence>
<evidence type="ECO:0000256" key="1">
    <source>
        <dbReference type="ARBA" id="ARBA00009213"/>
    </source>
</evidence>
<evidence type="ECO:0000256" key="3">
    <source>
        <dbReference type="ARBA" id="ARBA00022679"/>
    </source>
</evidence>
<dbReference type="Proteomes" id="UP001611415">
    <property type="component" value="Unassembled WGS sequence"/>
</dbReference>
<dbReference type="InterPro" id="IPR000182">
    <property type="entry name" value="GNAT_dom"/>
</dbReference>
<protein>
    <submittedName>
        <fullName evidence="7">GNAT family N-acetyltransferase</fullName>
    </submittedName>
</protein>
<evidence type="ECO:0000313" key="8">
    <source>
        <dbReference type="Proteomes" id="UP001611415"/>
    </source>
</evidence>
<evidence type="ECO:0000256" key="5">
    <source>
        <dbReference type="HAMAP-Rule" id="MF_01812"/>
    </source>
</evidence>
<dbReference type="PROSITE" id="PS51186">
    <property type="entry name" value="GNAT"/>
    <property type="match status" value="1"/>
</dbReference>
<keyword evidence="4 5" id="KW-0012">Acyltransferase</keyword>
<evidence type="ECO:0000313" key="7">
    <source>
        <dbReference type="EMBL" id="MFI2473562.1"/>
    </source>
</evidence>
<dbReference type="CDD" id="cd04301">
    <property type="entry name" value="NAT_SF"/>
    <property type="match status" value="1"/>
</dbReference>
<sequence>MTLVPGITVRSATEEDAAGVRLLVETSFGTRSDEAWLERSARLFPPRDVIVAVDGDRVVGHVRSREMILTVPGERTVPACGIAGVGVAPTHRRRGILRAMYTEQHRRTEAQGLPLTIFTASEGGIYGRFGYGPTLRLSAVEIDRRFAEFLAGTPDPGGVELVMLADVADRVREIYDRWRRPTPGAQVRPDASWENLFADPERFRGGGSDLFTMLHPDGYALYRYHHEGRELVVDVVEMRAVTTDAHAALWRALFGLDLVTRIKAELSDNDPLPYLLRNPRLVRTTARYDNLWLRLMNVPAALTARAYRADLDVVLGVTDPFRAAGGTFALAVRDGHAECVPTDREADIELGIDVLGSMYLGAYPARPFAAANRLQVKDSGKLRALEEAFGADRDAVLGWFF</sequence>
<dbReference type="Pfam" id="PF17668">
    <property type="entry name" value="Acetyltransf_17"/>
    <property type="match status" value="1"/>
</dbReference>
<accession>A0ABW7WXK4</accession>
<evidence type="ECO:0000259" key="6">
    <source>
        <dbReference type="PROSITE" id="PS51186"/>
    </source>
</evidence>
<dbReference type="SUPFAM" id="SSF55729">
    <property type="entry name" value="Acyl-CoA N-acyltransferases (Nat)"/>
    <property type="match status" value="1"/>
</dbReference>
<feature type="domain" description="N-acetyltransferase" evidence="6">
    <location>
        <begin position="7"/>
        <end position="166"/>
    </location>
</feature>
<dbReference type="EMBL" id="JBIRYO010000005">
    <property type="protein sequence ID" value="MFI2473562.1"/>
    <property type="molecule type" value="Genomic_DNA"/>
</dbReference>
<comment type="similarity">
    <text evidence="1 5">Belongs to the acetyltransferase Eis family.</text>
</comment>
<organism evidence="7 8">
    <name type="scientific">Nocardia xishanensis</name>
    <dbReference type="NCBI Taxonomy" id="238964"/>
    <lineage>
        <taxon>Bacteria</taxon>
        <taxon>Bacillati</taxon>
        <taxon>Actinomycetota</taxon>
        <taxon>Actinomycetes</taxon>
        <taxon>Mycobacteriales</taxon>
        <taxon>Nocardiaceae</taxon>
        <taxon>Nocardia</taxon>
    </lineage>
</organism>
<dbReference type="Gene3D" id="3.40.630.30">
    <property type="match status" value="2"/>
</dbReference>
<feature type="binding site" evidence="5">
    <location>
        <begin position="121"/>
        <end position="122"/>
    </location>
    <ligand>
        <name>acetyl-CoA</name>
        <dbReference type="ChEBI" id="CHEBI:57288"/>
    </ligand>
</feature>
<comment type="caution">
    <text evidence="7">The sequence shown here is derived from an EMBL/GenBank/DDBJ whole genome shotgun (WGS) entry which is preliminary data.</text>
</comment>
<dbReference type="RefSeq" id="WP_364827337.1">
    <property type="nucleotide sequence ID" value="NZ_JBFAYM010000026.1"/>
</dbReference>
<evidence type="ECO:0000256" key="2">
    <source>
        <dbReference type="ARBA" id="ARBA00022488"/>
    </source>
</evidence>
<comment type="subunit">
    <text evidence="5">Homohexamer; trimer of dimers.</text>
</comment>
<dbReference type="InterPro" id="IPR025559">
    <property type="entry name" value="Eis_dom"/>
</dbReference>
<dbReference type="InterPro" id="IPR051554">
    <property type="entry name" value="Acetyltransferase_Eis"/>
</dbReference>
<feature type="binding site" evidence="5">
    <location>
        <begin position="93"/>
        <end position="98"/>
    </location>
    <ligand>
        <name>acetyl-CoA</name>
        <dbReference type="ChEBI" id="CHEBI:57288"/>
    </ligand>
</feature>
<dbReference type="InterPro" id="IPR041380">
    <property type="entry name" value="Acetyltransf_17"/>
</dbReference>
<proteinExistence type="inferred from homology"/>
<feature type="active site" description="Proton acceptor; via carboxylate" evidence="5">
    <location>
        <position position="401"/>
    </location>
</feature>
<dbReference type="HAMAP" id="MF_01812">
    <property type="entry name" value="Eis"/>
    <property type="match status" value="1"/>
</dbReference>